<name>A0A3N4LRS9_9PEZI</name>
<sequence>MVISKILLSFLLLAVLSLAFPMHADGREYTHTLAAGSRWGKGRSSNITNTVNKTSTLALELGSRPGKCSGRPKLYRKAWHTLTATERKAYIDAELCMMKLPARLTSINPAVRNLFDDMQAVHQIQSDHIHSSGHFLPFHRYHMWAHETLLREACGYTGAQPFWEEQQDAGKFALSPIFSPETGFGSATGTGEDSCVSDGPFAGMMLSVGPGYSNQFHCLSREVNETASLMSAKVNVDACLQLPTFGKSWPCIENLPHRGGHNGVMGEMSNAVSSPGDPLFYLHHTYIDKLWWEWQSQDLNSRLTQIAGMTTSRKPATGWVLATLNDTLTLHGLVRDLRISELMDIQSDLLCYDYVL</sequence>
<dbReference type="PANTHER" id="PTHR11474:SF126">
    <property type="entry name" value="TYROSINASE-LIKE PROTEIN TYR-1-RELATED"/>
    <property type="match status" value="1"/>
</dbReference>
<feature type="domain" description="Tyrosinase copper-binding" evidence="4">
    <location>
        <begin position="130"/>
        <end position="147"/>
    </location>
</feature>
<dbReference type="PRINTS" id="PR00092">
    <property type="entry name" value="TYROSINASE"/>
</dbReference>
<keyword evidence="2" id="KW-0186">Copper</keyword>
<dbReference type="PANTHER" id="PTHR11474">
    <property type="entry name" value="TYROSINASE FAMILY MEMBER"/>
    <property type="match status" value="1"/>
</dbReference>
<keyword evidence="3" id="KW-0732">Signal</keyword>
<feature type="chain" id="PRO_5018297914" evidence="3">
    <location>
        <begin position="27"/>
        <end position="356"/>
    </location>
</feature>
<dbReference type="GO" id="GO:0016491">
    <property type="term" value="F:oxidoreductase activity"/>
    <property type="evidence" value="ECO:0007669"/>
    <property type="project" value="InterPro"/>
</dbReference>
<dbReference type="Gene3D" id="1.10.1280.10">
    <property type="entry name" value="Di-copper center containing domain from catechol oxidase"/>
    <property type="match status" value="1"/>
</dbReference>
<reference evidence="6 7" key="1">
    <citation type="journal article" date="2018" name="Nat. Ecol. Evol.">
        <title>Pezizomycetes genomes reveal the molecular basis of ectomycorrhizal truffle lifestyle.</title>
        <authorList>
            <person name="Murat C."/>
            <person name="Payen T."/>
            <person name="Noel B."/>
            <person name="Kuo A."/>
            <person name="Morin E."/>
            <person name="Chen J."/>
            <person name="Kohler A."/>
            <person name="Krizsan K."/>
            <person name="Balestrini R."/>
            <person name="Da Silva C."/>
            <person name="Montanini B."/>
            <person name="Hainaut M."/>
            <person name="Levati E."/>
            <person name="Barry K.W."/>
            <person name="Belfiori B."/>
            <person name="Cichocki N."/>
            <person name="Clum A."/>
            <person name="Dockter R.B."/>
            <person name="Fauchery L."/>
            <person name="Guy J."/>
            <person name="Iotti M."/>
            <person name="Le Tacon F."/>
            <person name="Lindquist E.A."/>
            <person name="Lipzen A."/>
            <person name="Malagnac F."/>
            <person name="Mello A."/>
            <person name="Molinier V."/>
            <person name="Miyauchi S."/>
            <person name="Poulain J."/>
            <person name="Riccioni C."/>
            <person name="Rubini A."/>
            <person name="Sitrit Y."/>
            <person name="Splivallo R."/>
            <person name="Traeger S."/>
            <person name="Wang M."/>
            <person name="Zifcakova L."/>
            <person name="Wipf D."/>
            <person name="Zambonelli A."/>
            <person name="Paolocci F."/>
            <person name="Nowrousian M."/>
            <person name="Ottonello S."/>
            <person name="Baldrian P."/>
            <person name="Spatafora J.W."/>
            <person name="Henrissat B."/>
            <person name="Nagy L.G."/>
            <person name="Aury J.M."/>
            <person name="Wincker P."/>
            <person name="Grigoriev I.V."/>
            <person name="Bonfante P."/>
            <person name="Martin F.M."/>
        </authorList>
    </citation>
    <scope>NUCLEOTIDE SEQUENCE [LARGE SCALE GENOMIC DNA]</scope>
    <source>
        <strain evidence="6 7">ATCC MYA-4762</strain>
    </source>
</reference>
<evidence type="ECO:0000259" key="5">
    <source>
        <dbReference type="PROSITE" id="PS00498"/>
    </source>
</evidence>
<dbReference type="SUPFAM" id="SSF48056">
    <property type="entry name" value="Di-copper centre-containing domain"/>
    <property type="match status" value="1"/>
</dbReference>
<protein>
    <submittedName>
        <fullName evidence="6">Di-copper centre-containing protein</fullName>
    </submittedName>
</protein>
<keyword evidence="1" id="KW-0479">Metal-binding</keyword>
<dbReference type="InterPro" id="IPR050316">
    <property type="entry name" value="Tyrosinase/Hemocyanin"/>
</dbReference>
<evidence type="ECO:0000256" key="3">
    <source>
        <dbReference type="SAM" id="SignalP"/>
    </source>
</evidence>
<gene>
    <name evidence="6" type="ORF">L211DRAFT_93490</name>
</gene>
<proteinExistence type="predicted"/>
<feature type="domain" description="Tyrosinase copper-binding" evidence="5">
    <location>
        <begin position="277"/>
        <end position="288"/>
    </location>
</feature>
<dbReference type="InterPro" id="IPR002227">
    <property type="entry name" value="Tyrosinase_Cu-bd"/>
</dbReference>
<dbReference type="InParanoid" id="A0A3N4LRS9"/>
<evidence type="ECO:0000256" key="2">
    <source>
        <dbReference type="ARBA" id="ARBA00023008"/>
    </source>
</evidence>
<evidence type="ECO:0000256" key="1">
    <source>
        <dbReference type="ARBA" id="ARBA00022723"/>
    </source>
</evidence>
<dbReference type="Pfam" id="PF00264">
    <property type="entry name" value="Tyrosinase"/>
    <property type="match status" value="1"/>
</dbReference>
<dbReference type="AlphaFoldDB" id="A0A3N4LRS9"/>
<accession>A0A3N4LRS9</accession>
<organism evidence="6 7">
    <name type="scientific">Terfezia boudieri ATCC MYA-4762</name>
    <dbReference type="NCBI Taxonomy" id="1051890"/>
    <lineage>
        <taxon>Eukaryota</taxon>
        <taxon>Fungi</taxon>
        <taxon>Dikarya</taxon>
        <taxon>Ascomycota</taxon>
        <taxon>Pezizomycotina</taxon>
        <taxon>Pezizomycetes</taxon>
        <taxon>Pezizales</taxon>
        <taxon>Pezizaceae</taxon>
        <taxon>Terfezia</taxon>
    </lineage>
</organism>
<dbReference type="InterPro" id="IPR008922">
    <property type="entry name" value="Di-copper_centre_dom_sf"/>
</dbReference>
<evidence type="ECO:0000313" key="6">
    <source>
        <dbReference type="EMBL" id="RPB25627.1"/>
    </source>
</evidence>
<evidence type="ECO:0000313" key="7">
    <source>
        <dbReference type="Proteomes" id="UP000267821"/>
    </source>
</evidence>
<dbReference type="PROSITE" id="PS00497">
    <property type="entry name" value="TYROSINASE_1"/>
    <property type="match status" value="1"/>
</dbReference>
<dbReference type="PROSITE" id="PS00498">
    <property type="entry name" value="TYROSINASE_2"/>
    <property type="match status" value="1"/>
</dbReference>
<dbReference type="OrthoDB" id="6132182at2759"/>
<feature type="signal peptide" evidence="3">
    <location>
        <begin position="1"/>
        <end position="26"/>
    </location>
</feature>
<dbReference type="STRING" id="1051890.A0A3N4LRS9"/>
<dbReference type="GO" id="GO:0046872">
    <property type="term" value="F:metal ion binding"/>
    <property type="evidence" value="ECO:0007669"/>
    <property type="project" value="UniProtKB-KW"/>
</dbReference>
<evidence type="ECO:0000259" key="4">
    <source>
        <dbReference type="PROSITE" id="PS00497"/>
    </source>
</evidence>
<dbReference type="Proteomes" id="UP000267821">
    <property type="component" value="Unassembled WGS sequence"/>
</dbReference>
<keyword evidence="7" id="KW-1185">Reference proteome</keyword>
<dbReference type="EMBL" id="ML121537">
    <property type="protein sequence ID" value="RPB25627.1"/>
    <property type="molecule type" value="Genomic_DNA"/>
</dbReference>